<keyword evidence="3" id="KW-1185">Reference proteome</keyword>
<accession>A0A2T5J569</accession>
<gene>
    <name evidence="2" type="ORF">C8P68_110103</name>
</gene>
<evidence type="ECO:0000313" key="2">
    <source>
        <dbReference type="EMBL" id="PTQ92971.1"/>
    </source>
</evidence>
<keyword evidence="1" id="KW-0812">Transmembrane</keyword>
<dbReference type="Proteomes" id="UP000244168">
    <property type="component" value="Unassembled WGS sequence"/>
</dbReference>
<evidence type="ECO:0000313" key="3">
    <source>
        <dbReference type="Proteomes" id="UP000244168"/>
    </source>
</evidence>
<dbReference type="PROSITE" id="PS51257">
    <property type="entry name" value="PROKAR_LIPOPROTEIN"/>
    <property type="match status" value="1"/>
</dbReference>
<sequence>MKTIINKLTIEQKIQGIILAIIGCVALVEFTIM</sequence>
<proteinExistence type="predicted"/>
<reference evidence="2 3" key="1">
    <citation type="submission" date="2018-04" db="EMBL/GenBank/DDBJ databases">
        <title>Genomic Encyclopedia of Archaeal and Bacterial Type Strains, Phase II (KMG-II): from individual species to whole genera.</title>
        <authorList>
            <person name="Goeker M."/>
        </authorList>
    </citation>
    <scope>NUCLEOTIDE SEQUENCE [LARGE SCALE GENOMIC DNA]</scope>
    <source>
        <strain evidence="2 3">DSM 26809</strain>
    </source>
</reference>
<keyword evidence="1" id="KW-0472">Membrane</keyword>
<organism evidence="2 3">
    <name type="scientific">Mucilaginibacter yixingensis</name>
    <dbReference type="NCBI Taxonomy" id="1295612"/>
    <lineage>
        <taxon>Bacteria</taxon>
        <taxon>Pseudomonadati</taxon>
        <taxon>Bacteroidota</taxon>
        <taxon>Sphingobacteriia</taxon>
        <taxon>Sphingobacteriales</taxon>
        <taxon>Sphingobacteriaceae</taxon>
        <taxon>Mucilaginibacter</taxon>
    </lineage>
</organism>
<dbReference type="AlphaFoldDB" id="A0A2T5J569"/>
<protein>
    <submittedName>
        <fullName evidence="2">Uncharacterized protein</fullName>
    </submittedName>
</protein>
<name>A0A2T5J569_9SPHI</name>
<comment type="caution">
    <text evidence="2">The sequence shown here is derived from an EMBL/GenBank/DDBJ whole genome shotgun (WGS) entry which is preliminary data.</text>
</comment>
<feature type="transmembrane region" description="Helical" evidence="1">
    <location>
        <begin position="14"/>
        <end position="32"/>
    </location>
</feature>
<dbReference type="EMBL" id="QAOQ01000010">
    <property type="protein sequence ID" value="PTQ92971.1"/>
    <property type="molecule type" value="Genomic_DNA"/>
</dbReference>
<keyword evidence="1" id="KW-1133">Transmembrane helix</keyword>
<evidence type="ECO:0000256" key="1">
    <source>
        <dbReference type="SAM" id="Phobius"/>
    </source>
</evidence>